<dbReference type="EMBL" id="RBIG01000001">
    <property type="protein sequence ID" value="RKQ72263.1"/>
    <property type="molecule type" value="Genomic_DNA"/>
</dbReference>
<evidence type="ECO:0000256" key="3">
    <source>
        <dbReference type="ARBA" id="ARBA00022448"/>
    </source>
</evidence>
<name>A0A420WMM5_9PROT</name>
<keyword evidence="8 9" id="KW-0998">Cell outer membrane</keyword>
<evidence type="ECO:0000256" key="2">
    <source>
        <dbReference type="ARBA" id="ARBA00009810"/>
    </source>
</evidence>
<evidence type="ECO:0000256" key="11">
    <source>
        <dbReference type="SAM" id="SignalP"/>
    </source>
</evidence>
<dbReference type="Pfam" id="PF07715">
    <property type="entry name" value="Plug"/>
    <property type="match status" value="1"/>
</dbReference>
<dbReference type="Gene3D" id="2.40.170.20">
    <property type="entry name" value="TonB-dependent receptor, beta-barrel domain"/>
    <property type="match status" value="1"/>
</dbReference>
<keyword evidence="11" id="KW-0732">Signal</keyword>
<dbReference type="InterPro" id="IPR036942">
    <property type="entry name" value="Beta-barrel_TonB_sf"/>
</dbReference>
<evidence type="ECO:0000313" key="15">
    <source>
        <dbReference type="Proteomes" id="UP000277424"/>
    </source>
</evidence>
<dbReference type="GO" id="GO:0044718">
    <property type="term" value="P:siderophore transmembrane transport"/>
    <property type="evidence" value="ECO:0007669"/>
    <property type="project" value="TreeGrafter"/>
</dbReference>
<dbReference type="Proteomes" id="UP000277424">
    <property type="component" value="Unassembled WGS sequence"/>
</dbReference>
<dbReference type="AlphaFoldDB" id="A0A420WMM5"/>
<evidence type="ECO:0000313" key="14">
    <source>
        <dbReference type="EMBL" id="RKQ72263.1"/>
    </source>
</evidence>
<evidence type="ECO:0000259" key="13">
    <source>
        <dbReference type="Pfam" id="PF07715"/>
    </source>
</evidence>
<evidence type="ECO:0000256" key="9">
    <source>
        <dbReference type="PROSITE-ProRule" id="PRU01360"/>
    </source>
</evidence>
<evidence type="ECO:0000256" key="4">
    <source>
        <dbReference type="ARBA" id="ARBA00022452"/>
    </source>
</evidence>
<keyword evidence="4 9" id="KW-1134">Transmembrane beta strand</keyword>
<feature type="chain" id="PRO_5019506242" evidence="11">
    <location>
        <begin position="21"/>
        <end position="660"/>
    </location>
</feature>
<evidence type="ECO:0000256" key="10">
    <source>
        <dbReference type="RuleBase" id="RU003357"/>
    </source>
</evidence>
<protein>
    <submittedName>
        <fullName evidence="14">Hemoglobin/transferrin/lactoferrin receptor protein</fullName>
    </submittedName>
</protein>
<keyword evidence="14" id="KW-0675">Receptor</keyword>
<comment type="subcellular location">
    <subcellularLocation>
        <location evidence="1 9">Cell outer membrane</location>
        <topology evidence="1 9">Multi-pass membrane protein</topology>
    </subcellularLocation>
</comment>
<keyword evidence="7 9" id="KW-0472">Membrane</keyword>
<accession>A0A420WMM5</accession>
<dbReference type="GO" id="GO:0009279">
    <property type="term" value="C:cell outer membrane"/>
    <property type="evidence" value="ECO:0007669"/>
    <property type="project" value="UniProtKB-SubCell"/>
</dbReference>
<feature type="domain" description="TonB-dependent receptor-like beta-barrel" evidence="12">
    <location>
        <begin position="269"/>
        <end position="625"/>
    </location>
</feature>
<keyword evidence="3 9" id="KW-0813">Transport</keyword>
<organism evidence="14 15">
    <name type="scientific">Oceanibaculum indicum</name>
    <dbReference type="NCBI Taxonomy" id="526216"/>
    <lineage>
        <taxon>Bacteria</taxon>
        <taxon>Pseudomonadati</taxon>
        <taxon>Pseudomonadota</taxon>
        <taxon>Alphaproteobacteria</taxon>
        <taxon>Rhodospirillales</taxon>
        <taxon>Oceanibaculaceae</taxon>
        <taxon>Oceanibaculum</taxon>
    </lineage>
</organism>
<dbReference type="PANTHER" id="PTHR30069">
    <property type="entry name" value="TONB-DEPENDENT OUTER MEMBRANE RECEPTOR"/>
    <property type="match status" value="1"/>
</dbReference>
<evidence type="ECO:0000259" key="12">
    <source>
        <dbReference type="Pfam" id="PF00593"/>
    </source>
</evidence>
<dbReference type="InterPro" id="IPR000531">
    <property type="entry name" value="Beta-barrel_TonB"/>
</dbReference>
<gene>
    <name evidence="14" type="ORF">BCL74_0021</name>
</gene>
<dbReference type="Gene3D" id="2.170.130.10">
    <property type="entry name" value="TonB-dependent receptor, plug domain"/>
    <property type="match status" value="1"/>
</dbReference>
<dbReference type="InterPro" id="IPR037066">
    <property type="entry name" value="Plug_dom_sf"/>
</dbReference>
<dbReference type="InterPro" id="IPR039426">
    <property type="entry name" value="TonB-dep_rcpt-like"/>
</dbReference>
<evidence type="ECO:0000256" key="6">
    <source>
        <dbReference type="ARBA" id="ARBA00023077"/>
    </source>
</evidence>
<evidence type="ECO:0000256" key="1">
    <source>
        <dbReference type="ARBA" id="ARBA00004571"/>
    </source>
</evidence>
<dbReference type="SUPFAM" id="SSF56935">
    <property type="entry name" value="Porins"/>
    <property type="match status" value="1"/>
</dbReference>
<dbReference type="OrthoDB" id="9760494at2"/>
<dbReference type="GO" id="GO:0015344">
    <property type="term" value="F:siderophore uptake transmembrane transporter activity"/>
    <property type="evidence" value="ECO:0007669"/>
    <property type="project" value="TreeGrafter"/>
</dbReference>
<feature type="signal peptide" evidence="11">
    <location>
        <begin position="1"/>
        <end position="20"/>
    </location>
</feature>
<sequence length="660" mass="72282">MRRALRSDLRALLMTTTVIASVAGGGIAAAQDSKPGAVQLTPIEVEGRKARDIETDITITAKEIERDNPQSVKELFQADPAVTVAGGSLASQKFYVHGLDQAKLNVTIDGAAHRNNVWHHNGNIILDPMFLKSVEVDAGVSAADRGPGALGGSVRFETKDAADMLLPGQSRGGTAILSYDTNSETVRATGAGYARAQGFEIMGIGTRADGSDYENGKGATEPGTADDLWTGLAKLAYESDKGHRIEWSGELMQDEGMRRLRPNMGFVNNDLNYNKATRRTTTVSYTTTQPTDLFAPEIMLYFNQNELERPNRNGYTRASGDFNSKTDSIGGKLANSFAIPYGDLTVGVDFYRDEVFVERFHFATNAEEEVGNVGAFAQFRLKPTPRLSISTGIRADYQSYDAVDGQSFDNGGLSPNVSAEYALTDQVTAFGGYSYNWGGIELAETALFHAGDYRYAADLDPATAHNIKAGLRYRQGGLQLEGTLFRTLVENPVDYDFATSTRINGKDLETRGFDLAAGYRWQNAFVGAKYSHTDIKYGDRMALYGDYNNGVPVGDILTLNAYYTFTDIALTVGGSSEIAFEIEDQALTDNGYRPIEAYEVVNLYAEWRPDHLVPNWSLRVEANNLFDEDYYSRGTYAETARVTPVYSPGRSFLISSVLKF</sequence>
<dbReference type="InterPro" id="IPR012910">
    <property type="entry name" value="Plug_dom"/>
</dbReference>
<feature type="domain" description="TonB-dependent receptor plug" evidence="13">
    <location>
        <begin position="56"/>
        <end position="152"/>
    </location>
</feature>
<evidence type="ECO:0000256" key="5">
    <source>
        <dbReference type="ARBA" id="ARBA00022692"/>
    </source>
</evidence>
<dbReference type="PANTHER" id="PTHR30069:SF41">
    <property type="entry name" value="HEME_HEMOPEXIN UTILIZATION PROTEIN C"/>
    <property type="match status" value="1"/>
</dbReference>
<evidence type="ECO:0000256" key="7">
    <source>
        <dbReference type="ARBA" id="ARBA00023136"/>
    </source>
</evidence>
<comment type="caution">
    <text evidence="14">The sequence shown here is derived from an EMBL/GenBank/DDBJ whole genome shotgun (WGS) entry which is preliminary data.</text>
</comment>
<evidence type="ECO:0000256" key="8">
    <source>
        <dbReference type="ARBA" id="ARBA00023237"/>
    </source>
</evidence>
<keyword evidence="6 10" id="KW-0798">TonB box</keyword>
<dbReference type="PROSITE" id="PS52016">
    <property type="entry name" value="TONB_DEPENDENT_REC_3"/>
    <property type="match status" value="1"/>
</dbReference>
<keyword evidence="5 9" id="KW-0812">Transmembrane</keyword>
<comment type="similarity">
    <text evidence="2 9 10">Belongs to the TonB-dependent receptor family.</text>
</comment>
<proteinExistence type="inferred from homology"/>
<dbReference type="Pfam" id="PF00593">
    <property type="entry name" value="TonB_dep_Rec_b-barrel"/>
    <property type="match status" value="1"/>
</dbReference>
<reference evidence="14 15" key="1">
    <citation type="submission" date="2018-10" db="EMBL/GenBank/DDBJ databases">
        <title>Comparative analysis of microorganisms from saline springs in Andes Mountain Range, Colombia.</title>
        <authorList>
            <person name="Rubin E."/>
        </authorList>
    </citation>
    <scope>NUCLEOTIDE SEQUENCE [LARGE SCALE GENOMIC DNA]</scope>
    <source>
        <strain evidence="14 15">USBA 36</strain>
    </source>
</reference>